<dbReference type="PROSITE" id="PS50110">
    <property type="entry name" value="RESPONSE_REGULATORY"/>
    <property type="match status" value="1"/>
</dbReference>
<feature type="modified residue" description="4-aspartylphosphate" evidence="6">
    <location>
        <position position="86"/>
    </location>
</feature>
<keyword evidence="5" id="KW-0804">Transcription</keyword>
<dbReference type="Gene3D" id="1.10.10.60">
    <property type="entry name" value="Homeodomain-like"/>
    <property type="match status" value="1"/>
</dbReference>
<evidence type="ECO:0000259" key="9">
    <source>
        <dbReference type="PROSITE" id="PS50110"/>
    </source>
</evidence>
<dbReference type="Gene3D" id="3.40.50.2300">
    <property type="match status" value="1"/>
</dbReference>
<dbReference type="InterPro" id="IPR001789">
    <property type="entry name" value="Sig_transdc_resp-reg_receiver"/>
</dbReference>
<evidence type="ECO:0000313" key="10">
    <source>
        <dbReference type="EMBL" id="MXP10584.1"/>
    </source>
</evidence>
<gene>
    <name evidence="10" type="ORF">GRI68_10385</name>
</gene>
<keyword evidence="6" id="KW-0597">Phosphoprotein</keyword>
<dbReference type="Pfam" id="PF00158">
    <property type="entry name" value="Sigma54_activat"/>
    <property type="match status" value="1"/>
</dbReference>
<organism evidence="10 11">
    <name type="scientific">Alteriqipengyuania halimionae</name>
    <dbReference type="NCBI Taxonomy" id="1926630"/>
    <lineage>
        <taxon>Bacteria</taxon>
        <taxon>Pseudomonadati</taxon>
        <taxon>Pseudomonadota</taxon>
        <taxon>Alphaproteobacteria</taxon>
        <taxon>Sphingomonadales</taxon>
        <taxon>Erythrobacteraceae</taxon>
        <taxon>Alteriqipengyuania</taxon>
    </lineage>
</organism>
<dbReference type="Proteomes" id="UP000429229">
    <property type="component" value="Unassembled WGS sequence"/>
</dbReference>
<keyword evidence="11" id="KW-1185">Reference proteome</keyword>
<proteinExistence type="predicted"/>
<feature type="region of interest" description="Disordered" evidence="7">
    <location>
        <begin position="1"/>
        <end position="31"/>
    </location>
</feature>
<accession>A0A6I4U5E7</accession>
<evidence type="ECO:0000256" key="5">
    <source>
        <dbReference type="ARBA" id="ARBA00023163"/>
    </source>
</evidence>
<keyword evidence="3" id="KW-0902">Two-component regulatory system</keyword>
<protein>
    <submittedName>
        <fullName evidence="10">Response regulator</fullName>
    </submittedName>
</protein>
<reference evidence="10 11" key="1">
    <citation type="submission" date="2019-12" db="EMBL/GenBank/DDBJ databases">
        <title>Genomic-based taxomic classification of the family Erythrobacteraceae.</title>
        <authorList>
            <person name="Xu L."/>
        </authorList>
    </citation>
    <scope>NUCLEOTIDE SEQUENCE [LARGE SCALE GENOMIC DNA]</scope>
    <source>
        <strain evidence="10 11">LMG 29519</strain>
    </source>
</reference>
<evidence type="ECO:0000256" key="3">
    <source>
        <dbReference type="ARBA" id="ARBA00023012"/>
    </source>
</evidence>
<dbReference type="Gene3D" id="1.10.8.60">
    <property type="match status" value="1"/>
</dbReference>
<dbReference type="PANTHER" id="PTHR32071:SF57">
    <property type="entry name" value="C4-DICARBOXYLATE TRANSPORT TRANSCRIPTIONAL REGULATORY PROTEIN DCTD"/>
    <property type="match status" value="1"/>
</dbReference>
<evidence type="ECO:0000256" key="6">
    <source>
        <dbReference type="PROSITE-ProRule" id="PRU00169"/>
    </source>
</evidence>
<dbReference type="InterPro" id="IPR058031">
    <property type="entry name" value="AAA_lid_NorR"/>
</dbReference>
<dbReference type="AlphaFoldDB" id="A0A6I4U5E7"/>
<dbReference type="SMART" id="SM00448">
    <property type="entry name" value="REC"/>
    <property type="match status" value="1"/>
</dbReference>
<dbReference type="InterPro" id="IPR002078">
    <property type="entry name" value="Sigma_54_int"/>
</dbReference>
<feature type="domain" description="Sigma-54 factor interaction" evidence="8">
    <location>
        <begin position="183"/>
        <end position="369"/>
    </location>
</feature>
<dbReference type="PRINTS" id="PR01590">
    <property type="entry name" value="HTHFIS"/>
</dbReference>
<feature type="compositionally biased region" description="Polar residues" evidence="7">
    <location>
        <begin position="8"/>
        <end position="31"/>
    </location>
</feature>
<dbReference type="SUPFAM" id="SSF52172">
    <property type="entry name" value="CheY-like"/>
    <property type="match status" value="1"/>
</dbReference>
<dbReference type="Pfam" id="PF25601">
    <property type="entry name" value="AAA_lid_14"/>
    <property type="match status" value="1"/>
</dbReference>
<dbReference type="PROSITE" id="PS50045">
    <property type="entry name" value="SIGMA54_INTERACT_4"/>
    <property type="match status" value="1"/>
</dbReference>
<dbReference type="EMBL" id="WTYR01000001">
    <property type="protein sequence ID" value="MXP10584.1"/>
    <property type="molecule type" value="Genomic_DNA"/>
</dbReference>
<evidence type="ECO:0000313" key="11">
    <source>
        <dbReference type="Proteomes" id="UP000429229"/>
    </source>
</evidence>
<sequence length="444" mass="47303">MIKRDSSIARSTGRPSPDTVSGNGQQGDASSEKTGFAILLIDDRPEVATAMEIAFRMAGHGLTVAHDPEEAFSQLARSRFDGIVLDLNFTPGKSDGEEGLACLERIIADDPAACVVVLTAHGGMRMAVAAMQAGARDFAVKPWNNADLIAKVEAAVAREPIAAPTTESTGRAGGERHTRPARILGESAAIENLRQLIRRVAPTMAGVAITGPSGAGRMVAARAVHAASADADNNTPLLIDLREGDAIKRVAEAEGSVILRYPDRLDDLTQDRLAAQLTERIRPIAITDRIDALTPALRRRIATIELPVPSLSQRRDDVCLLARHFITDAAERFGRPAPRLTDAAETVLREADWPDEVRGLAATMERAVLLSDDGMIDTGALSLSTPAAAASPDESGSATYDLDRTEKAMIAAALTEHHHNVSHAAKALGLSRGALYRRMERHGL</sequence>
<dbReference type="Gene3D" id="3.40.50.300">
    <property type="entry name" value="P-loop containing nucleotide triphosphate hydrolases"/>
    <property type="match status" value="1"/>
</dbReference>
<evidence type="ECO:0000256" key="4">
    <source>
        <dbReference type="ARBA" id="ARBA00023015"/>
    </source>
</evidence>
<dbReference type="OrthoDB" id="9154941at2"/>
<dbReference type="InterPro" id="IPR009057">
    <property type="entry name" value="Homeodomain-like_sf"/>
</dbReference>
<dbReference type="InterPro" id="IPR002197">
    <property type="entry name" value="HTH_Fis"/>
</dbReference>
<dbReference type="GO" id="GO:0043565">
    <property type="term" value="F:sequence-specific DNA binding"/>
    <property type="evidence" value="ECO:0007669"/>
    <property type="project" value="InterPro"/>
</dbReference>
<name>A0A6I4U5E7_9SPHN</name>
<dbReference type="GO" id="GO:0000160">
    <property type="term" value="P:phosphorelay signal transduction system"/>
    <property type="evidence" value="ECO:0007669"/>
    <property type="project" value="UniProtKB-KW"/>
</dbReference>
<dbReference type="SUPFAM" id="SSF46689">
    <property type="entry name" value="Homeodomain-like"/>
    <property type="match status" value="1"/>
</dbReference>
<dbReference type="InterPro" id="IPR027417">
    <property type="entry name" value="P-loop_NTPase"/>
</dbReference>
<dbReference type="GO" id="GO:0006355">
    <property type="term" value="P:regulation of DNA-templated transcription"/>
    <property type="evidence" value="ECO:0007669"/>
    <property type="project" value="InterPro"/>
</dbReference>
<dbReference type="PANTHER" id="PTHR32071">
    <property type="entry name" value="TRANSCRIPTIONAL REGULATORY PROTEIN"/>
    <property type="match status" value="1"/>
</dbReference>
<dbReference type="GO" id="GO:0005524">
    <property type="term" value="F:ATP binding"/>
    <property type="evidence" value="ECO:0007669"/>
    <property type="project" value="UniProtKB-KW"/>
</dbReference>
<dbReference type="InterPro" id="IPR011006">
    <property type="entry name" value="CheY-like_superfamily"/>
</dbReference>
<comment type="caution">
    <text evidence="10">The sequence shown here is derived from an EMBL/GenBank/DDBJ whole genome shotgun (WGS) entry which is preliminary data.</text>
</comment>
<keyword evidence="4" id="KW-0805">Transcription regulation</keyword>
<dbReference type="Pfam" id="PF02954">
    <property type="entry name" value="HTH_8"/>
    <property type="match status" value="1"/>
</dbReference>
<evidence type="ECO:0000256" key="7">
    <source>
        <dbReference type="SAM" id="MobiDB-lite"/>
    </source>
</evidence>
<keyword evidence="1" id="KW-0547">Nucleotide-binding</keyword>
<feature type="domain" description="Response regulatory" evidence="9">
    <location>
        <begin position="37"/>
        <end position="156"/>
    </location>
</feature>
<evidence type="ECO:0000256" key="1">
    <source>
        <dbReference type="ARBA" id="ARBA00022741"/>
    </source>
</evidence>
<evidence type="ECO:0000256" key="2">
    <source>
        <dbReference type="ARBA" id="ARBA00022840"/>
    </source>
</evidence>
<evidence type="ECO:0000259" key="8">
    <source>
        <dbReference type="PROSITE" id="PS50045"/>
    </source>
</evidence>
<dbReference type="SUPFAM" id="SSF52540">
    <property type="entry name" value="P-loop containing nucleoside triphosphate hydrolases"/>
    <property type="match status" value="1"/>
</dbReference>
<dbReference type="Pfam" id="PF00072">
    <property type="entry name" value="Response_reg"/>
    <property type="match status" value="1"/>
</dbReference>
<keyword evidence="2" id="KW-0067">ATP-binding</keyword>